<dbReference type="GO" id="GO:0046872">
    <property type="term" value="F:metal ion binding"/>
    <property type="evidence" value="ECO:0007669"/>
    <property type="project" value="UniProtKB-KW"/>
</dbReference>
<organism evidence="6 7">
    <name type="scientific">Flavobacterium zepuense</name>
    <dbReference type="NCBI Taxonomy" id="2593302"/>
    <lineage>
        <taxon>Bacteria</taxon>
        <taxon>Pseudomonadati</taxon>
        <taxon>Bacteroidota</taxon>
        <taxon>Flavobacteriia</taxon>
        <taxon>Flavobacteriales</taxon>
        <taxon>Flavobacteriaceae</taxon>
        <taxon>Flavobacterium</taxon>
    </lineage>
</organism>
<evidence type="ECO:0000256" key="1">
    <source>
        <dbReference type="ARBA" id="ARBA00022617"/>
    </source>
</evidence>
<accession>A0A552UV65</accession>
<protein>
    <submittedName>
        <fullName evidence="6">C-type cytochrome</fullName>
    </submittedName>
</protein>
<dbReference type="EMBL" id="VJVZ01000014">
    <property type="protein sequence ID" value="TRW22123.1"/>
    <property type="molecule type" value="Genomic_DNA"/>
</dbReference>
<dbReference type="Pfam" id="PF00034">
    <property type="entry name" value="Cytochrom_C"/>
    <property type="match status" value="1"/>
</dbReference>
<evidence type="ECO:0000256" key="4">
    <source>
        <dbReference type="PROSITE-ProRule" id="PRU00433"/>
    </source>
</evidence>
<dbReference type="Gene3D" id="1.10.760.10">
    <property type="entry name" value="Cytochrome c-like domain"/>
    <property type="match status" value="1"/>
</dbReference>
<dbReference type="InterPro" id="IPR009056">
    <property type="entry name" value="Cyt_c-like_dom"/>
</dbReference>
<dbReference type="PROSITE" id="PS51007">
    <property type="entry name" value="CYTC"/>
    <property type="match status" value="1"/>
</dbReference>
<evidence type="ECO:0000313" key="6">
    <source>
        <dbReference type="EMBL" id="TRW22123.1"/>
    </source>
</evidence>
<dbReference type="RefSeq" id="WP_143374860.1">
    <property type="nucleotide sequence ID" value="NZ_VJVZ01000014.1"/>
</dbReference>
<proteinExistence type="predicted"/>
<name>A0A552UV65_9FLAO</name>
<keyword evidence="3 4" id="KW-0408">Iron</keyword>
<keyword evidence="7" id="KW-1185">Reference proteome</keyword>
<evidence type="ECO:0000259" key="5">
    <source>
        <dbReference type="PROSITE" id="PS51007"/>
    </source>
</evidence>
<dbReference type="PROSITE" id="PS51257">
    <property type="entry name" value="PROKAR_LIPOPROTEIN"/>
    <property type="match status" value="1"/>
</dbReference>
<dbReference type="GO" id="GO:0020037">
    <property type="term" value="F:heme binding"/>
    <property type="evidence" value="ECO:0007669"/>
    <property type="project" value="InterPro"/>
</dbReference>
<dbReference type="InterPro" id="IPR036909">
    <property type="entry name" value="Cyt_c-like_dom_sf"/>
</dbReference>
<reference evidence="6 7" key="1">
    <citation type="submission" date="2019-07" db="EMBL/GenBank/DDBJ databases">
        <title>Flavobacterium sp. nov., isolated from glacier ice.</title>
        <authorList>
            <person name="Liu Q."/>
            <person name="Xin Y.-H."/>
        </authorList>
    </citation>
    <scope>NUCLEOTIDE SEQUENCE [LARGE SCALE GENOMIC DNA]</scope>
    <source>
        <strain evidence="6 7">ZT4R6</strain>
    </source>
</reference>
<keyword evidence="2 4" id="KW-0479">Metal-binding</keyword>
<dbReference type="OrthoDB" id="9814063at2"/>
<evidence type="ECO:0000313" key="7">
    <source>
        <dbReference type="Proteomes" id="UP000320643"/>
    </source>
</evidence>
<evidence type="ECO:0000256" key="3">
    <source>
        <dbReference type="ARBA" id="ARBA00023004"/>
    </source>
</evidence>
<dbReference type="Proteomes" id="UP000320643">
    <property type="component" value="Unassembled WGS sequence"/>
</dbReference>
<sequence length="137" mass="15403">MKQLSTLLLAILLFSCKSEKEEKEPLYQDTNSAIAEGTTSDLSPEAQLGQEVFDGKGNCYSCHKPDQKVVGPSIQEIANIYKTKKGNMVSFLKGNEDPIVDPEMFETMKTNLILTKTFTDEELKGLEAYFYSYTNQK</sequence>
<comment type="caution">
    <text evidence="6">The sequence shown here is derived from an EMBL/GenBank/DDBJ whole genome shotgun (WGS) entry which is preliminary data.</text>
</comment>
<dbReference type="AlphaFoldDB" id="A0A552UV65"/>
<keyword evidence="1 4" id="KW-0349">Heme</keyword>
<feature type="domain" description="Cytochrome c" evidence="5">
    <location>
        <begin position="44"/>
        <end position="134"/>
    </location>
</feature>
<dbReference type="GO" id="GO:0009055">
    <property type="term" value="F:electron transfer activity"/>
    <property type="evidence" value="ECO:0007669"/>
    <property type="project" value="InterPro"/>
</dbReference>
<gene>
    <name evidence="6" type="ORF">FMM05_18215</name>
</gene>
<dbReference type="SUPFAM" id="SSF46626">
    <property type="entry name" value="Cytochrome c"/>
    <property type="match status" value="1"/>
</dbReference>
<evidence type="ECO:0000256" key="2">
    <source>
        <dbReference type="ARBA" id="ARBA00022723"/>
    </source>
</evidence>